<dbReference type="EMBL" id="CAJVQC010004063">
    <property type="protein sequence ID" value="CAG8535621.1"/>
    <property type="molecule type" value="Genomic_DNA"/>
</dbReference>
<comment type="caution">
    <text evidence="1">The sequence shown here is derived from an EMBL/GenBank/DDBJ whole genome shotgun (WGS) entry which is preliminary data.</text>
</comment>
<dbReference type="Proteomes" id="UP000789920">
    <property type="component" value="Unassembled WGS sequence"/>
</dbReference>
<proteinExistence type="predicted"/>
<organism evidence="1 2">
    <name type="scientific">Racocetra persica</name>
    <dbReference type="NCBI Taxonomy" id="160502"/>
    <lineage>
        <taxon>Eukaryota</taxon>
        <taxon>Fungi</taxon>
        <taxon>Fungi incertae sedis</taxon>
        <taxon>Mucoromycota</taxon>
        <taxon>Glomeromycotina</taxon>
        <taxon>Glomeromycetes</taxon>
        <taxon>Diversisporales</taxon>
        <taxon>Gigasporaceae</taxon>
        <taxon>Racocetra</taxon>
    </lineage>
</organism>
<gene>
    <name evidence="1" type="ORF">RPERSI_LOCUS3329</name>
</gene>
<evidence type="ECO:0000313" key="1">
    <source>
        <dbReference type="EMBL" id="CAG8535621.1"/>
    </source>
</evidence>
<protein>
    <submittedName>
        <fullName evidence="1">15984_t:CDS:1</fullName>
    </submittedName>
</protein>
<sequence>MFQKFIKIQKELLPQFLKKTKTRSTDSKKSDNTETNTSNSVEDEIIDKKIIYSSLLDSTIISSPPPIDDTINNYKETMSNSYFSATISEDIWIVWNYSEYYFVIGRSNVRPYKKDGFETEITDNLDKILIVSENSSNKDNKYAIVMYYSFELDNEENLEPKEGKNKISMAKESKNKCDEEKSEEKESKEENNRNVELIERENKELVDKSDEIEVKLIEEEDKEELVEDESDKVEGEEESDEVDE</sequence>
<accession>A0ACA9LJY8</accession>
<evidence type="ECO:0000313" key="2">
    <source>
        <dbReference type="Proteomes" id="UP000789920"/>
    </source>
</evidence>
<reference evidence="1" key="1">
    <citation type="submission" date="2021-06" db="EMBL/GenBank/DDBJ databases">
        <authorList>
            <person name="Kallberg Y."/>
            <person name="Tangrot J."/>
            <person name="Rosling A."/>
        </authorList>
    </citation>
    <scope>NUCLEOTIDE SEQUENCE</scope>
    <source>
        <strain evidence="1">MA461A</strain>
    </source>
</reference>
<feature type="non-terminal residue" evidence="1">
    <location>
        <position position="244"/>
    </location>
</feature>
<name>A0ACA9LJY8_9GLOM</name>
<keyword evidence="2" id="KW-1185">Reference proteome</keyword>